<sequence>MSTHECPLCSKTHEDRTDLHVHLEITHRKSEIVSYLVDSLTETGDTATDGEVAALEDEPATPPV</sequence>
<evidence type="ECO:0000259" key="2">
    <source>
        <dbReference type="PROSITE" id="PS50157"/>
    </source>
</evidence>
<evidence type="ECO:0000313" key="4">
    <source>
        <dbReference type="Proteomes" id="UP000766904"/>
    </source>
</evidence>
<comment type="caution">
    <text evidence="3">The sequence shown here is derived from an EMBL/GenBank/DDBJ whole genome shotgun (WGS) entry which is preliminary data.</text>
</comment>
<dbReference type="RefSeq" id="WP_148860540.1">
    <property type="nucleotide sequence ID" value="NZ_PHNJ01000022.1"/>
</dbReference>
<keyword evidence="4" id="KW-1185">Reference proteome</keyword>
<dbReference type="EMBL" id="PHNJ01000022">
    <property type="protein sequence ID" value="TYL36126.1"/>
    <property type="molecule type" value="Genomic_DNA"/>
</dbReference>
<gene>
    <name evidence="3" type="ORF">CV102_24145</name>
</gene>
<dbReference type="OrthoDB" id="205766at2157"/>
<dbReference type="InterPro" id="IPR013087">
    <property type="entry name" value="Znf_C2H2_type"/>
</dbReference>
<dbReference type="Proteomes" id="UP000766904">
    <property type="component" value="Unassembled WGS sequence"/>
</dbReference>
<feature type="compositionally biased region" description="Acidic residues" evidence="1">
    <location>
        <begin position="54"/>
        <end position="64"/>
    </location>
</feature>
<feature type="region of interest" description="Disordered" evidence="1">
    <location>
        <begin position="44"/>
        <end position="64"/>
    </location>
</feature>
<feature type="domain" description="C2H2-type" evidence="2">
    <location>
        <begin position="4"/>
        <end position="32"/>
    </location>
</feature>
<name>A0A8J8TMZ4_9EURY</name>
<evidence type="ECO:0000313" key="3">
    <source>
        <dbReference type="EMBL" id="TYL36126.1"/>
    </source>
</evidence>
<proteinExistence type="predicted"/>
<organism evidence="3 4">
    <name type="scientific">Natronococcus pandeyae</name>
    <dbReference type="NCBI Taxonomy" id="2055836"/>
    <lineage>
        <taxon>Archaea</taxon>
        <taxon>Methanobacteriati</taxon>
        <taxon>Methanobacteriota</taxon>
        <taxon>Stenosarchaea group</taxon>
        <taxon>Halobacteria</taxon>
        <taxon>Halobacteriales</taxon>
        <taxon>Natrialbaceae</taxon>
        <taxon>Natronococcus</taxon>
    </lineage>
</organism>
<dbReference type="PROSITE" id="PS50157">
    <property type="entry name" value="ZINC_FINGER_C2H2_2"/>
    <property type="match status" value="1"/>
</dbReference>
<evidence type="ECO:0000256" key="1">
    <source>
        <dbReference type="SAM" id="MobiDB-lite"/>
    </source>
</evidence>
<accession>A0A8J8TMZ4</accession>
<reference evidence="3" key="1">
    <citation type="submission" date="2017-11" db="EMBL/GenBank/DDBJ databases">
        <authorList>
            <person name="Kajale S.C."/>
            <person name="Sharma A."/>
        </authorList>
    </citation>
    <scope>NUCLEOTIDE SEQUENCE</scope>
    <source>
        <strain evidence="3">LS1_42</strain>
    </source>
</reference>
<protein>
    <recommendedName>
        <fullName evidence="2">C2H2-type domain-containing protein</fullName>
    </recommendedName>
</protein>
<dbReference type="AlphaFoldDB" id="A0A8J8TMZ4"/>